<sequence>MCSWSTILKVPRRLRKVSEDAYEPQVLSIGPEKPSSPYMPEMDECKKKCLERVTLRLGKKKVKQYSQDMNIAQAYKKFYPHLSEEDQERAKNDILLDGVFIVELLCAEPLRDFAPIFKFKWIQTACLHDLLLLENQLPFFVLADLYRLSMEANRRTTGEGIIEADPTDGGQGFASKAFAVLSTLLPGPSNWVQNHSSIEDTDNIMHLLSLVHDRWSPSPEGIMRHEEWYKKKLGDEEKKIEGDEENGLIIDTMGEHSYSKYWKRWFGRDKENVRKGLDEWQSIRCATELEEAGIKFVKIGIDSKGNTNYSNVVSLFDIRFRNATMKIPTFVVDDHTERLFRNLIAYELYSQGSTYVLDYVTFMDNLINSAKDVQVLRFSGVIVNMLGDDEAVAQMINKLRQHVTLCGKSFYYDEIFVDVKKHCARRWSIWKAKLSRDYFNSPWALLSFLAALLIILLAIGSFVTALLPLVDKKLRN</sequence>
<reference evidence="3" key="1">
    <citation type="submission" date="2013-09" db="EMBL/GenBank/DDBJ databases">
        <title>Corchorus olitorius genome sequencing.</title>
        <authorList>
            <person name="Alam M."/>
            <person name="Haque M.S."/>
            <person name="Islam M.S."/>
            <person name="Emdad E.M."/>
            <person name="Islam M.M."/>
            <person name="Ahmed B."/>
            <person name="Halim A."/>
            <person name="Hossen Q.M.M."/>
            <person name="Hossain M.Z."/>
            <person name="Ahmed R."/>
            <person name="Khan M.M."/>
            <person name="Islam R."/>
            <person name="Rashid M.M."/>
            <person name="Khan S.A."/>
            <person name="Rahman M.S."/>
            <person name="Alam M."/>
            <person name="Yahiya A.S."/>
            <person name="Khan M.S."/>
            <person name="Azam M.S."/>
            <person name="Haque T."/>
            <person name="Lashkar M.Z.H."/>
            <person name="Akhand A.I."/>
            <person name="Morshed G."/>
            <person name="Roy S."/>
            <person name="Uddin K.S."/>
            <person name="Rabeya T."/>
            <person name="Hossain A.S."/>
            <person name="Chowdhury A."/>
            <person name="Snigdha A.R."/>
            <person name="Mortoza M.S."/>
            <person name="Matin S.A."/>
            <person name="Hoque S.M.E."/>
            <person name="Islam M.K."/>
            <person name="Roy D.K."/>
            <person name="Haider R."/>
            <person name="Moosa M.M."/>
            <person name="Elias S.M."/>
            <person name="Hasan A.M."/>
            <person name="Jahan S."/>
            <person name="Shafiuddin M."/>
            <person name="Mahmood N."/>
            <person name="Shommy N.S."/>
        </authorList>
    </citation>
    <scope>NUCLEOTIDE SEQUENCE [LARGE SCALE GENOMIC DNA]</scope>
    <source>
        <strain evidence="3">cv. O-4</strain>
    </source>
</reference>
<accession>A0A1R3I0C2</accession>
<name>A0A1R3I0C2_9ROSI</name>
<dbReference type="EMBL" id="AWUE01019121">
    <property type="protein sequence ID" value="OMO76026.1"/>
    <property type="molecule type" value="Genomic_DNA"/>
</dbReference>
<dbReference type="InterPro" id="IPR004158">
    <property type="entry name" value="DUF247_pln"/>
</dbReference>
<feature type="transmembrane region" description="Helical" evidence="1">
    <location>
        <begin position="443"/>
        <end position="470"/>
    </location>
</feature>
<dbReference type="AlphaFoldDB" id="A0A1R3I0C2"/>
<evidence type="ECO:0000313" key="3">
    <source>
        <dbReference type="Proteomes" id="UP000187203"/>
    </source>
</evidence>
<keyword evidence="1" id="KW-0812">Transmembrane</keyword>
<organism evidence="2 3">
    <name type="scientific">Corchorus olitorius</name>
    <dbReference type="NCBI Taxonomy" id="93759"/>
    <lineage>
        <taxon>Eukaryota</taxon>
        <taxon>Viridiplantae</taxon>
        <taxon>Streptophyta</taxon>
        <taxon>Embryophyta</taxon>
        <taxon>Tracheophyta</taxon>
        <taxon>Spermatophyta</taxon>
        <taxon>Magnoliopsida</taxon>
        <taxon>eudicotyledons</taxon>
        <taxon>Gunneridae</taxon>
        <taxon>Pentapetalae</taxon>
        <taxon>rosids</taxon>
        <taxon>malvids</taxon>
        <taxon>Malvales</taxon>
        <taxon>Malvaceae</taxon>
        <taxon>Grewioideae</taxon>
        <taxon>Apeibeae</taxon>
        <taxon>Corchorus</taxon>
    </lineage>
</organism>
<keyword evidence="3" id="KW-1185">Reference proteome</keyword>
<dbReference type="Pfam" id="PF03140">
    <property type="entry name" value="DUF247"/>
    <property type="match status" value="1"/>
</dbReference>
<dbReference type="Proteomes" id="UP000187203">
    <property type="component" value="Unassembled WGS sequence"/>
</dbReference>
<dbReference type="PANTHER" id="PTHR31170:SF17">
    <property type="match status" value="1"/>
</dbReference>
<protein>
    <submittedName>
        <fullName evidence="2">Uncharacterized protein</fullName>
    </submittedName>
</protein>
<dbReference type="STRING" id="93759.A0A1R3I0C2"/>
<gene>
    <name evidence="2" type="ORF">COLO4_25737</name>
</gene>
<dbReference type="PANTHER" id="PTHR31170">
    <property type="entry name" value="BNAC04G53230D PROTEIN"/>
    <property type="match status" value="1"/>
</dbReference>
<evidence type="ECO:0000313" key="2">
    <source>
        <dbReference type="EMBL" id="OMO76026.1"/>
    </source>
</evidence>
<keyword evidence="1" id="KW-0472">Membrane</keyword>
<evidence type="ECO:0000256" key="1">
    <source>
        <dbReference type="SAM" id="Phobius"/>
    </source>
</evidence>
<proteinExistence type="predicted"/>
<keyword evidence="1" id="KW-1133">Transmembrane helix</keyword>
<dbReference type="OrthoDB" id="672127at2759"/>
<comment type="caution">
    <text evidence="2">The sequence shown here is derived from an EMBL/GenBank/DDBJ whole genome shotgun (WGS) entry which is preliminary data.</text>
</comment>